<dbReference type="EMBL" id="UYJE01002404">
    <property type="protein sequence ID" value="VDI10425.1"/>
    <property type="molecule type" value="Genomic_DNA"/>
</dbReference>
<gene>
    <name evidence="1" type="ORF">MGAL_10B001116</name>
</gene>
<accession>A0A8B6CTU1</accession>
<dbReference type="Proteomes" id="UP000596742">
    <property type="component" value="Unassembled WGS sequence"/>
</dbReference>
<evidence type="ECO:0008006" key="3">
    <source>
        <dbReference type="Google" id="ProtNLM"/>
    </source>
</evidence>
<dbReference type="OrthoDB" id="10066342at2759"/>
<comment type="caution">
    <text evidence="1">The sequence shown here is derived from an EMBL/GenBank/DDBJ whole genome shotgun (WGS) entry which is preliminary data.</text>
</comment>
<dbReference type="AlphaFoldDB" id="A0A8B6CTU1"/>
<reference evidence="1" key="1">
    <citation type="submission" date="2018-11" db="EMBL/GenBank/DDBJ databases">
        <authorList>
            <person name="Alioto T."/>
            <person name="Alioto T."/>
        </authorList>
    </citation>
    <scope>NUCLEOTIDE SEQUENCE</scope>
</reference>
<organism evidence="1 2">
    <name type="scientific">Mytilus galloprovincialis</name>
    <name type="common">Mediterranean mussel</name>
    <dbReference type="NCBI Taxonomy" id="29158"/>
    <lineage>
        <taxon>Eukaryota</taxon>
        <taxon>Metazoa</taxon>
        <taxon>Spiralia</taxon>
        <taxon>Lophotrochozoa</taxon>
        <taxon>Mollusca</taxon>
        <taxon>Bivalvia</taxon>
        <taxon>Autobranchia</taxon>
        <taxon>Pteriomorphia</taxon>
        <taxon>Mytilida</taxon>
        <taxon>Mytiloidea</taxon>
        <taxon>Mytilidae</taxon>
        <taxon>Mytilinae</taxon>
        <taxon>Mytilus</taxon>
    </lineage>
</organism>
<evidence type="ECO:0000313" key="2">
    <source>
        <dbReference type="Proteomes" id="UP000596742"/>
    </source>
</evidence>
<sequence>MDDLVKKGATKHCGYGTCNSDSRYTTKNYIEEVEFIRFPKPWRDREKNTCGCMHVEDGFTTVRVKKNVYICNKHFVDGKGHIDADPDPFLLPLLQVMYINIF</sequence>
<keyword evidence="2" id="KW-1185">Reference proteome</keyword>
<protein>
    <recommendedName>
        <fullName evidence="3">THAP-type domain-containing protein</fullName>
    </recommendedName>
</protein>
<name>A0A8B6CTU1_MYTGA</name>
<proteinExistence type="predicted"/>
<evidence type="ECO:0000313" key="1">
    <source>
        <dbReference type="EMBL" id="VDI10425.1"/>
    </source>
</evidence>